<feature type="region of interest" description="Disordered" evidence="1">
    <location>
        <begin position="158"/>
        <end position="227"/>
    </location>
</feature>
<proteinExistence type="predicted"/>
<feature type="compositionally biased region" description="Basic and acidic residues" evidence="1">
    <location>
        <begin position="1054"/>
        <end position="1064"/>
    </location>
</feature>
<evidence type="ECO:0000313" key="2">
    <source>
        <dbReference type="EMBL" id="KIN97440.1"/>
    </source>
</evidence>
<accession>A0A0C3NPE3</accession>
<dbReference type="InParanoid" id="A0A0C3NPE3"/>
<feature type="region of interest" description="Disordered" evidence="1">
    <location>
        <begin position="1"/>
        <end position="103"/>
    </location>
</feature>
<feature type="compositionally biased region" description="Low complexity" evidence="1">
    <location>
        <begin position="252"/>
        <end position="263"/>
    </location>
</feature>
<feature type="region of interest" description="Disordered" evidence="1">
    <location>
        <begin position="1280"/>
        <end position="1302"/>
    </location>
</feature>
<reference evidence="3" key="2">
    <citation type="submission" date="2015-01" db="EMBL/GenBank/DDBJ databases">
        <title>Evolutionary Origins and Diversification of the Mycorrhizal Mutualists.</title>
        <authorList>
            <consortium name="DOE Joint Genome Institute"/>
            <consortium name="Mycorrhizal Genomics Consortium"/>
            <person name="Kohler A."/>
            <person name="Kuo A."/>
            <person name="Nagy L.G."/>
            <person name="Floudas D."/>
            <person name="Copeland A."/>
            <person name="Barry K.W."/>
            <person name="Cichocki N."/>
            <person name="Veneault-Fourrey C."/>
            <person name="LaButti K."/>
            <person name="Lindquist E.A."/>
            <person name="Lipzen A."/>
            <person name="Lundell T."/>
            <person name="Morin E."/>
            <person name="Murat C."/>
            <person name="Riley R."/>
            <person name="Ohm R."/>
            <person name="Sun H."/>
            <person name="Tunlid A."/>
            <person name="Henrissat B."/>
            <person name="Grigoriev I.V."/>
            <person name="Hibbett D.S."/>
            <person name="Martin F."/>
        </authorList>
    </citation>
    <scope>NUCLEOTIDE SEQUENCE [LARGE SCALE GENOMIC DNA]</scope>
    <source>
        <strain evidence="3">Marx 270</strain>
    </source>
</reference>
<dbReference type="HOGENOM" id="CLU_000458_0_0_1"/>
<protein>
    <submittedName>
        <fullName evidence="2">Uncharacterized protein</fullName>
    </submittedName>
</protein>
<name>A0A0C3NPE3_PISTI</name>
<feature type="region of interest" description="Disordered" evidence="1">
    <location>
        <begin position="249"/>
        <end position="271"/>
    </location>
</feature>
<feature type="compositionally biased region" description="Basic and acidic residues" evidence="1">
    <location>
        <begin position="301"/>
        <end position="312"/>
    </location>
</feature>
<feature type="region of interest" description="Disordered" evidence="1">
    <location>
        <begin position="594"/>
        <end position="629"/>
    </location>
</feature>
<feature type="compositionally biased region" description="Low complexity" evidence="1">
    <location>
        <begin position="1"/>
        <end position="20"/>
    </location>
</feature>
<feature type="compositionally biased region" description="Low complexity" evidence="1">
    <location>
        <begin position="2005"/>
        <end position="2015"/>
    </location>
</feature>
<feature type="compositionally biased region" description="Polar residues" evidence="1">
    <location>
        <begin position="414"/>
        <end position="426"/>
    </location>
</feature>
<organism evidence="2 3">
    <name type="scientific">Pisolithus tinctorius Marx 270</name>
    <dbReference type="NCBI Taxonomy" id="870435"/>
    <lineage>
        <taxon>Eukaryota</taxon>
        <taxon>Fungi</taxon>
        <taxon>Dikarya</taxon>
        <taxon>Basidiomycota</taxon>
        <taxon>Agaricomycotina</taxon>
        <taxon>Agaricomycetes</taxon>
        <taxon>Agaricomycetidae</taxon>
        <taxon>Boletales</taxon>
        <taxon>Sclerodermatineae</taxon>
        <taxon>Pisolithaceae</taxon>
        <taxon>Pisolithus</taxon>
    </lineage>
</organism>
<feature type="compositionally biased region" description="Polar residues" evidence="1">
    <location>
        <begin position="373"/>
        <end position="400"/>
    </location>
</feature>
<dbReference type="EMBL" id="KN832029">
    <property type="protein sequence ID" value="KIN97440.1"/>
    <property type="molecule type" value="Genomic_DNA"/>
</dbReference>
<feature type="compositionally biased region" description="Basic and acidic residues" evidence="1">
    <location>
        <begin position="1533"/>
        <end position="1544"/>
    </location>
</feature>
<dbReference type="Proteomes" id="UP000054217">
    <property type="component" value="Unassembled WGS sequence"/>
</dbReference>
<feature type="compositionally biased region" description="Basic and acidic residues" evidence="1">
    <location>
        <begin position="321"/>
        <end position="330"/>
    </location>
</feature>
<feature type="region of interest" description="Disordered" evidence="1">
    <location>
        <begin position="1045"/>
        <end position="1088"/>
    </location>
</feature>
<evidence type="ECO:0000313" key="3">
    <source>
        <dbReference type="Proteomes" id="UP000054217"/>
    </source>
</evidence>
<evidence type="ECO:0000256" key="1">
    <source>
        <dbReference type="SAM" id="MobiDB-lite"/>
    </source>
</evidence>
<feature type="region of interest" description="Disordered" evidence="1">
    <location>
        <begin position="1525"/>
        <end position="1544"/>
    </location>
</feature>
<feature type="region of interest" description="Disordered" evidence="1">
    <location>
        <begin position="1995"/>
        <end position="2015"/>
    </location>
</feature>
<feature type="compositionally biased region" description="Low complexity" evidence="1">
    <location>
        <begin position="1126"/>
        <end position="1139"/>
    </location>
</feature>
<dbReference type="OrthoDB" id="2563277at2759"/>
<feature type="compositionally biased region" description="Low complexity" evidence="1">
    <location>
        <begin position="597"/>
        <end position="612"/>
    </location>
</feature>
<feature type="region of interest" description="Disordered" evidence="1">
    <location>
        <begin position="1604"/>
        <end position="1627"/>
    </location>
</feature>
<gene>
    <name evidence="2" type="ORF">M404DRAFT_894576</name>
</gene>
<keyword evidence="3" id="KW-1185">Reference proteome</keyword>
<feature type="compositionally biased region" description="Low complexity" evidence="1">
    <location>
        <begin position="428"/>
        <end position="440"/>
    </location>
</feature>
<feature type="compositionally biased region" description="Low complexity" evidence="1">
    <location>
        <begin position="1607"/>
        <end position="1619"/>
    </location>
</feature>
<feature type="region of interest" description="Disordered" evidence="1">
    <location>
        <begin position="972"/>
        <end position="995"/>
    </location>
</feature>
<feature type="region of interest" description="Disordered" evidence="1">
    <location>
        <begin position="670"/>
        <end position="712"/>
    </location>
</feature>
<feature type="region of interest" description="Disordered" evidence="1">
    <location>
        <begin position="284"/>
        <end position="494"/>
    </location>
</feature>
<feature type="compositionally biased region" description="Basic and acidic residues" evidence="1">
    <location>
        <begin position="442"/>
        <end position="488"/>
    </location>
</feature>
<reference evidence="2 3" key="1">
    <citation type="submission" date="2014-04" db="EMBL/GenBank/DDBJ databases">
        <authorList>
            <consortium name="DOE Joint Genome Institute"/>
            <person name="Kuo A."/>
            <person name="Kohler A."/>
            <person name="Costa M.D."/>
            <person name="Nagy L.G."/>
            <person name="Floudas D."/>
            <person name="Copeland A."/>
            <person name="Barry K.W."/>
            <person name="Cichocki N."/>
            <person name="Veneault-Fourrey C."/>
            <person name="LaButti K."/>
            <person name="Lindquist E.A."/>
            <person name="Lipzen A."/>
            <person name="Lundell T."/>
            <person name="Morin E."/>
            <person name="Murat C."/>
            <person name="Sun H."/>
            <person name="Tunlid A."/>
            <person name="Henrissat B."/>
            <person name="Grigoriev I.V."/>
            <person name="Hibbett D.S."/>
            <person name="Martin F."/>
            <person name="Nordberg H.P."/>
            <person name="Cantor M.N."/>
            <person name="Hua S.X."/>
        </authorList>
    </citation>
    <scope>NUCLEOTIDE SEQUENCE [LARGE SCALE GENOMIC DNA]</scope>
    <source>
        <strain evidence="2 3">Marx 270</strain>
    </source>
</reference>
<feature type="compositionally biased region" description="Basic and acidic residues" evidence="1">
    <location>
        <begin position="94"/>
        <end position="103"/>
    </location>
</feature>
<feature type="region of interest" description="Disordered" evidence="1">
    <location>
        <begin position="1817"/>
        <end position="1851"/>
    </location>
</feature>
<sequence>MPLSLLSRTTTDTVRVRSSSPFTTPATKSQVPTIRLTAPTPSEHNVSLHPPAVGPWTAETMPAPLAPKSSGDPPRKRLIPKKSKLGLLGSSSSRGEREQDFSDLTRRVGAPVQSGTGFEIYVDPAEDPDIGDILLVRKKKSRAALDGMTWGTLGEITNVPSVTKPKENKEKSGKKDKEGLLKVKVDENQKWWSIGRGRKDSKEKEEQTKSPDPAAKPADTRTRFNSLDSGILLSSPVLTEHPRAPVEYLQVPTPTATLAPPGAGALGNGKDSVAMRAMRSVRSLARIGSWAQLKGPTTTEDADKKDKEQPDAKKKKKKKEKEKTKVKETARYSGSSFEAGALSASPAASKTDSKSLGKRKTSILGLGLPSTMRLPSSRSGSTASSVLASNGVGSRLSVDSANILGGGILARGRSGSTMSTASSLRPMSTASGASSNSSISVRWDEAGLETVKENRKKERECKKATKEKDKKSKKSKSERDSNRQASDSRKRKPLAAIFPGTLSEHQEEDAPPSPVTPIVTVEEATMEECSANEGTLSTVTPVKRTRRPMSEQLLLRSRPKAIYDDGDDNAVISLLDAATNDLAQLINRLDLEATPGSRDLSPRSNRSPSLLDQHGSPTPLKNRLTMDSPVRALRTNVASITSLRPYGQPSSTVGQVQIGQNIAPWATLNASISPSKPSPATIRAKPKEDPPTVRMTHKRTLTPAPASDPPPVFKALRPAVSKVPRAAATVRSSPAVPPFVLGVDAKETDRSPSAFTFGSAHSKSDSHGSSVASPVFKKAQGHARKLSSLVPIQDQSGSLPIPPEARRNLGLTGTMGGSVGSVAEQEFDASDPDSDIPDELQVILSNSDQELDDTLSFNPNMPLPSPGLPPEMPLPVPGSEALSQDAVPEFPVFRATLIDEDDRQADIEEAGALSSSEEDTKKSFDFTGEINKLNESGASHRRSFVEQLECAFRTPAKIDLRYDIGNFFQSDVPPVPKNSLQDELSRAGQSTFSLPDDYESRELLPADFPADVNAEASLLPGTDSFASTASDDDLLNIIAPQMLRKPSSMGSRTSDGELNRDFKFGGKPSPTVAEDDSQEDAPLTLSDIIPPPTVAHSLSTGSLAADESSLLKSIFAKAVEIPSQPPRSRLQSDSSSQRSARGVVRNSLVGNGHQRNSSALSFGGFDSFTEVRRGFEFHDNRPGFYAGVGATSRHGKHESIFSIASVSSYGRVLHAGSVDPFDYGSLAAIANQDKRRYSDEFSFSMSTTVDDTFSFIHKQPQRRRVDSDASSFYFRAPAHSQLHPSNRSHARHESSASVTSLGPPISLYNRSFAHHRRGDSSTSISSVAQSYALCGASGGRAAWARHRPDFSVDSVLSNYSDARLGRPGLGDKMLESAFDHGMPLTSISASPPESLAGSVRSERIASAEFENRTSYDSLMDSRNELQKTTAEDSLFEKTGYRTSVSSSDSMFFGKDPMDARHVDLPRYRPISSFSVSSTHSPAQEDDTMISMLGGGHVRRCSVGSMIETSPCVRVERRKQLPNDLLPKPVFKGAKGDYDSPDKSRVIESKPSIASTINSFKFGDERMIRAKHGLLERQSLENTALAADGEDTSGSFRIQPVFTRPPVTTRSRSSTCTSSSGAETPPLSICDGYSSLSEGSQSSIDLAQLNHMLANVTHPAAITAFDRMRPRARGHGHRRRISQARASRTSIYETIEEEMTSSLSPFSSPDRSTPGSATKTVQLPESVTKTMGPSRVFVVDPETSSVDSISPWDEEGGITVLRKYYALRDEAQDAVTESKRTWMDTPFSIFAVQSFDPPRHRSGMQALLEHSIQNYQPLPSELGPRRMRSRADSRPSPYPRTIMTSHTPSPAAEQLRPAAVHPITKAAATDIVPAQPRCNALQEVAIDPNVNTLSEHIEKLADEKAVASMDKPEQVFGLPPRPRVASQARRAALGWSKRSTGKIGAENKENNTSLGNVSLGTGLANVSQGIIMTCVCGWFYFLSLINRFHRPSETLRLSRPRPRGRPTPASTRPIRV</sequence>
<feature type="compositionally biased region" description="Low complexity" evidence="1">
    <location>
        <begin position="1700"/>
        <end position="1711"/>
    </location>
</feature>
<feature type="compositionally biased region" description="Polar residues" evidence="1">
    <location>
        <begin position="21"/>
        <end position="32"/>
    </location>
</feature>
<feature type="compositionally biased region" description="Polar residues" evidence="1">
    <location>
        <begin position="978"/>
        <end position="993"/>
    </location>
</feature>
<feature type="region of interest" description="Disordered" evidence="1">
    <location>
        <begin position="1697"/>
        <end position="1719"/>
    </location>
</feature>
<feature type="compositionally biased region" description="Basic and acidic residues" evidence="1">
    <location>
        <begin position="164"/>
        <end position="189"/>
    </location>
</feature>
<feature type="region of interest" description="Disordered" evidence="1">
    <location>
        <begin position="1122"/>
        <end position="1152"/>
    </location>
</feature>
<dbReference type="STRING" id="870435.A0A0C3NPE3"/>
<feature type="compositionally biased region" description="Basic and acidic residues" evidence="1">
    <location>
        <begin position="197"/>
        <end position="209"/>
    </location>
</feature>